<evidence type="ECO:0000313" key="2">
    <source>
        <dbReference type="Proteomes" id="UP001530400"/>
    </source>
</evidence>
<protein>
    <submittedName>
        <fullName evidence="1">Uncharacterized protein</fullName>
    </submittedName>
</protein>
<sequence>MTRCSIAQVAGRALLEEWQQPSNKKVAFSMYSHCKVYRIDVQIEREKSYTKSDHKKFQQKAFRDCACIQAMMEKCPYDGGHAIRYLMINKLIKPEDLLGIEGLLTGYKKVAYERIKNSALVLKAQKKLCRTYEEDLGAKFAVIARANSSRAGKKARLRAGLAA</sequence>
<accession>A0ABD3PWB0</accession>
<proteinExistence type="predicted"/>
<organism evidence="1 2">
    <name type="scientific">Cyclotella atomus</name>
    <dbReference type="NCBI Taxonomy" id="382360"/>
    <lineage>
        <taxon>Eukaryota</taxon>
        <taxon>Sar</taxon>
        <taxon>Stramenopiles</taxon>
        <taxon>Ochrophyta</taxon>
        <taxon>Bacillariophyta</taxon>
        <taxon>Coscinodiscophyceae</taxon>
        <taxon>Thalassiosirophycidae</taxon>
        <taxon>Stephanodiscales</taxon>
        <taxon>Stephanodiscaceae</taxon>
        <taxon>Cyclotella</taxon>
    </lineage>
</organism>
<gene>
    <name evidence="1" type="ORF">ACHAWO_009444</name>
</gene>
<reference evidence="1 2" key="1">
    <citation type="submission" date="2024-10" db="EMBL/GenBank/DDBJ databases">
        <title>Updated reference genomes for cyclostephanoid diatoms.</title>
        <authorList>
            <person name="Roberts W.R."/>
            <person name="Alverson A.J."/>
        </authorList>
    </citation>
    <scope>NUCLEOTIDE SEQUENCE [LARGE SCALE GENOMIC DNA]</scope>
    <source>
        <strain evidence="1 2">AJA010-31</strain>
    </source>
</reference>
<keyword evidence="2" id="KW-1185">Reference proteome</keyword>
<evidence type="ECO:0000313" key="1">
    <source>
        <dbReference type="EMBL" id="KAL3791929.1"/>
    </source>
</evidence>
<comment type="caution">
    <text evidence="1">The sequence shown here is derived from an EMBL/GenBank/DDBJ whole genome shotgun (WGS) entry which is preliminary data.</text>
</comment>
<dbReference type="EMBL" id="JALLPJ020000443">
    <property type="protein sequence ID" value="KAL3791929.1"/>
    <property type="molecule type" value="Genomic_DNA"/>
</dbReference>
<dbReference type="Proteomes" id="UP001530400">
    <property type="component" value="Unassembled WGS sequence"/>
</dbReference>
<name>A0ABD3PWB0_9STRA</name>
<dbReference type="AlphaFoldDB" id="A0ABD3PWB0"/>